<evidence type="ECO:0000256" key="1">
    <source>
        <dbReference type="ARBA" id="ARBA00004906"/>
    </source>
</evidence>
<evidence type="ECO:0000256" key="2">
    <source>
        <dbReference type="ARBA" id="ARBA00022786"/>
    </source>
</evidence>
<sequence length="634" mass="70322">MKFMKLGSKPDSFQSEGDNIRYVASELSTDIVVNVADVKFYLHKFPLLSKSACLKKLVTIANAENKDEIYIQDIPGGPAAFEICAKFCYGMTVTLNAYNVVAARCAAEFLEMYETLDKGNLIYKIDVFLNSSIFRGWKDSIIVLQTTKSLLPWAEELKLVTHCLDAIASKASIETSKVEWSYTYNRRKLPSENGEDPHWNGMRKQLTVPKDWWVEDLCDLEFEVYKQVIMTIKTKGKVCSDVIGEALKAYAFRWVPGFGKGAVQGGNPTKNQSLVEAIVWLLPSEKGSVSCSFLLRLLRAAISSECGETVKRELMRRIGRQLDEALVPDLLIRPSPGQAMMYDVDIVEDLVKEFVMQARSPQADLHIENKFEEIKKHGSIFDTASMGTVVKLVDCYLFEISRDPNLSPSKFISLAELVSGFSRPSHDGLYRAIDMYLKEHPCISKSERKRMCRQMDCRKLSSEACSHAVQNERLPLRVVVQVLFFEQVKATTASSSSSSPDIPASLARALLPGRSLGSSRSAMTNTEDEWDGVPTFEELRALKGEIAALRIEGSGGSSGSGARGTKEGMGSDAEKAEATKVKGLLMSKKIFSKLWSGKEREGENSSSDTSGSPASSNAEETRSTPSRSRRRSLS</sequence>
<feature type="domain" description="BTB" evidence="5">
    <location>
        <begin position="29"/>
        <end position="97"/>
    </location>
</feature>
<reference evidence="7" key="1">
    <citation type="submission" date="2023-05" db="EMBL/GenBank/DDBJ databases">
        <title>Nepenthes gracilis genome sequencing.</title>
        <authorList>
            <person name="Fukushima K."/>
        </authorList>
    </citation>
    <scope>NUCLEOTIDE SEQUENCE</scope>
    <source>
        <strain evidence="7">SING2019-196</strain>
    </source>
</reference>
<feature type="domain" description="NPH3" evidence="6">
    <location>
        <begin position="211"/>
        <end position="489"/>
    </location>
</feature>
<evidence type="ECO:0000256" key="3">
    <source>
        <dbReference type="PROSITE-ProRule" id="PRU00982"/>
    </source>
</evidence>
<name>A0AAD3XSC3_NEPGR</name>
<feature type="compositionally biased region" description="Gly residues" evidence="4">
    <location>
        <begin position="553"/>
        <end position="562"/>
    </location>
</feature>
<comment type="similarity">
    <text evidence="3">Belongs to the NPH3 family.</text>
</comment>
<dbReference type="AlphaFoldDB" id="A0AAD3XSC3"/>
<evidence type="ECO:0000256" key="4">
    <source>
        <dbReference type="SAM" id="MobiDB-lite"/>
    </source>
</evidence>
<organism evidence="7 8">
    <name type="scientific">Nepenthes gracilis</name>
    <name type="common">Slender pitcher plant</name>
    <dbReference type="NCBI Taxonomy" id="150966"/>
    <lineage>
        <taxon>Eukaryota</taxon>
        <taxon>Viridiplantae</taxon>
        <taxon>Streptophyta</taxon>
        <taxon>Embryophyta</taxon>
        <taxon>Tracheophyta</taxon>
        <taxon>Spermatophyta</taxon>
        <taxon>Magnoliopsida</taxon>
        <taxon>eudicotyledons</taxon>
        <taxon>Gunneridae</taxon>
        <taxon>Pentapetalae</taxon>
        <taxon>Caryophyllales</taxon>
        <taxon>Nepenthaceae</taxon>
        <taxon>Nepenthes</taxon>
    </lineage>
</organism>
<dbReference type="InterPro" id="IPR000210">
    <property type="entry name" value="BTB/POZ_dom"/>
</dbReference>
<dbReference type="PROSITE" id="PS50097">
    <property type="entry name" value="BTB"/>
    <property type="match status" value="1"/>
</dbReference>
<dbReference type="InterPro" id="IPR043454">
    <property type="entry name" value="NPH3/RPT2-like"/>
</dbReference>
<dbReference type="Pfam" id="PF00651">
    <property type="entry name" value="BTB"/>
    <property type="match status" value="1"/>
</dbReference>
<proteinExistence type="inferred from homology"/>
<accession>A0AAD3XSC3</accession>
<comment type="pathway">
    <text evidence="1">Protein modification; protein ubiquitination.</text>
</comment>
<gene>
    <name evidence="7" type="ORF">Nepgr_016675</name>
</gene>
<dbReference type="PANTHER" id="PTHR32370">
    <property type="entry name" value="OS12G0117600 PROTEIN"/>
    <property type="match status" value="1"/>
</dbReference>
<evidence type="ECO:0000313" key="8">
    <source>
        <dbReference type="Proteomes" id="UP001279734"/>
    </source>
</evidence>
<dbReference type="Pfam" id="PF03000">
    <property type="entry name" value="NPH3"/>
    <property type="match status" value="1"/>
</dbReference>
<feature type="region of interest" description="Disordered" evidence="4">
    <location>
        <begin position="552"/>
        <end position="575"/>
    </location>
</feature>
<dbReference type="SUPFAM" id="SSF54695">
    <property type="entry name" value="POZ domain"/>
    <property type="match status" value="1"/>
</dbReference>
<evidence type="ECO:0000259" key="5">
    <source>
        <dbReference type="PROSITE" id="PS50097"/>
    </source>
</evidence>
<feature type="region of interest" description="Disordered" evidence="4">
    <location>
        <begin position="595"/>
        <end position="634"/>
    </location>
</feature>
<dbReference type="Gene3D" id="3.30.710.10">
    <property type="entry name" value="Potassium Channel Kv1.1, Chain A"/>
    <property type="match status" value="1"/>
</dbReference>
<evidence type="ECO:0000313" key="7">
    <source>
        <dbReference type="EMBL" id="GMH14834.1"/>
    </source>
</evidence>
<keyword evidence="2" id="KW-0833">Ubl conjugation pathway</keyword>
<protein>
    <submittedName>
        <fullName evidence="7">Uncharacterized protein</fullName>
    </submittedName>
</protein>
<dbReference type="InterPro" id="IPR011333">
    <property type="entry name" value="SKP1/BTB/POZ_sf"/>
</dbReference>
<comment type="caution">
    <text evidence="7">The sequence shown here is derived from an EMBL/GenBank/DDBJ whole genome shotgun (WGS) entry which is preliminary data.</text>
</comment>
<dbReference type="PROSITE" id="PS51649">
    <property type="entry name" value="NPH3"/>
    <property type="match status" value="1"/>
</dbReference>
<evidence type="ECO:0000259" key="6">
    <source>
        <dbReference type="PROSITE" id="PS51649"/>
    </source>
</evidence>
<keyword evidence="8" id="KW-1185">Reference proteome</keyword>
<dbReference type="Proteomes" id="UP001279734">
    <property type="component" value="Unassembled WGS sequence"/>
</dbReference>
<dbReference type="EMBL" id="BSYO01000014">
    <property type="protein sequence ID" value="GMH14834.1"/>
    <property type="molecule type" value="Genomic_DNA"/>
</dbReference>
<dbReference type="InterPro" id="IPR027356">
    <property type="entry name" value="NPH3_dom"/>
</dbReference>
<feature type="compositionally biased region" description="Low complexity" evidence="4">
    <location>
        <begin position="605"/>
        <end position="616"/>
    </location>
</feature>